<name>A0A8C6S8Y4_9GOBI</name>
<dbReference type="InterPro" id="IPR045860">
    <property type="entry name" value="Snake_toxin-like_sf"/>
</dbReference>
<evidence type="ECO:0000313" key="1">
    <source>
        <dbReference type="Ensembl" id="ENSNMLP00000002137.1"/>
    </source>
</evidence>
<sequence>CKYFYHLSLCVYLPLPLIGVGTSYKNCAYFCCFIYLVYIACIQLCKGTFFGLKNFLCVHVSVSGGDTYRSCVRYSKCDFNILSWAFPTLSSFSYSCCNSELCNLLSQCRALLFSLYLHLQ</sequence>
<proteinExistence type="predicted"/>
<dbReference type="Ensembl" id="ENSNMLT00000002475.1">
    <property type="protein sequence ID" value="ENSNMLP00000002137.1"/>
    <property type="gene ID" value="ENSNMLG00000001581.1"/>
</dbReference>
<reference evidence="1" key="1">
    <citation type="submission" date="2025-08" db="UniProtKB">
        <authorList>
            <consortium name="Ensembl"/>
        </authorList>
    </citation>
    <scope>IDENTIFICATION</scope>
</reference>
<reference evidence="1" key="2">
    <citation type="submission" date="2025-09" db="UniProtKB">
        <authorList>
            <consortium name="Ensembl"/>
        </authorList>
    </citation>
    <scope>IDENTIFICATION</scope>
</reference>
<dbReference type="Gene3D" id="2.10.60.10">
    <property type="entry name" value="CD59"/>
    <property type="match status" value="1"/>
</dbReference>
<accession>A0A8C6S8Y4</accession>
<dbReference type="SUPFAM" id="SSF57302">
    <property type="entry name" value="Snake toxin-like"/>
    <property type="match status" value="1"/>
</dbReference>
<protein>
    <recommendedName>
        <fullName evidence="3">UPAR/Ly6 domain-containing protein</fullName>
    </recommendedName>
</protein>
<dbReference type="AlphaFoldDB" id="A0A8C6S8Y4"/>
<keyword evidence="2" id="KW-1185">Reference proteome</keyword>
<evidence type="ECO:0008006" key="3">
    <source>
        <dbReference type="Google" id="ProtNLM"/>
    </source>
</evidence>
<organism evidence="1 2">
    <name type="scientific">Neogobius melanostomus</name>
    <name type="common">round goby</name>
    <dbReference type="NCBI Taxonomy" id="47308"/>
    <lineage>
        <taxon>Eukaryota</taxon>
        <taxon>Metazoa</taxon>
        <taxon>Chordata</taxon>
        <taxon>Craniata</taxon>
        <taxon>Vertebrata</taxon>
        <taxon>Euteleostomi</taxon>
        <taxon>Actinopterygii</taxon>
        <taxon>Neopterygii</taxon>
        <taxon>Teleostei</taxon>
        <taxon>Neoteleostei</taxon>
        <taxon>Acanthomorphata</taxon>
        <taxon>Gobiaria</taxon>
        <taxon>Gobiiformes</taxon>
        <taxon>Gobioidei</taxon>
        <taxon>Gobiidae</taxon>
        <taxon>Benthophilinae</taxon>
        <taxon>Neogobiini</taxon>
        <taxon>Neogobius</taxon>
    </lineage>
</organism>
<dbReference type="Proteomes" id="UP000694523">
    <property type="component" value="Unplaced"/>
</dbReference>
<evidence type="ECO:0000313" key="2">
    <source>
        <dbReference type="Proteomes" id="UP000694523"/>
    </source>
</evidence>